<evidence type="ECO:0000256" key="1">
    <source>
        <dbReference type="SAM" id="SignalP"/>
    </source>
</evidence>
<dbReference type="GO" id="GO:0016977">
    <property type="term" value="F:chitosanase activity"/>
    <property type="evidence" value="ECO:0007669"/>
    <property type="project" value="InterPro"/>
</dbReference>
<dbReference type="OrthoDB" id="76114at2759"/>
<dbReference type="GO" id="GO:0005975">
    <property type="term" value="P:carbohydrate metabolic process"/>
    <property type="evidence" value="ECO:0007669"/>
    <property type="project" value="InterPro"/>
</dbReference>
<keyword evidence="3" id="KW-1185">Reference proteome</keyword>
<dbReference type="SUPFAM" id="SSF53955">
    <property type="entry name" value="Lysozyme-like"/>
    <property type="match status" value="1"/>
</dbReference>
<evidence type="ECO:0000313" key="2">
    <source>
        <dbReference type="EMBL" id="CAD7654571.1"/>
    </source>
</evidence>
<accession>A0A7R9QQE4</accession>
<dbReference type="InterPro" id="IPR023099">
    <property type="entry name" value="Glyco_hydro_46_N"/>
</dbReference>
<evidence type="ECO:0008006" key="4">
    <source>
        <dbReference type="Google" id="ProtNLM"/>
    </source>
</evidence>
<dbReference type="AlphaFoldDB" id="A0A7R9QQE4"/>
<organism evidence="2">
    <name type="scientific">Oppiella nova</name>
    <dbReference type="NCBI Taxonomy" id="334625"/>
    <lineage>
        <taxon>Eukaryota</taxon>
        <taxon>Metazoa</taxon>
        <taxon>Ecdysozoa</taxon>
        <taxon>Arthropoda</taxon>
        <taxon>Chelicerata</taxon>
        <taxon>Arachnida</taxon>
        <taxon>Acari</taxon>
        <taxon>Acariformes</taxon>
        <taxon>Sarcoptiformes</taxon>
        <taxon>Oribatida</taxon>
        <taxon>Brachypylina</taxon>
        <taxon>Oppioidea</taxon>
        <taxon>Oppiidae</taxon>
        <taxon>Oppiella</taxon>
    </lineage>
</organism>
<dbReference type="GO" id="GO:0005576">
    <property type="term" value="C:extracellular region"/>
    <property type="evidence" value="ECO:0007669"/>
    <property type="project" value="InterPro"/>
</dbReference>
<dbReference type="PROSITE" id="PS60000">
    <property type="entry name" value="CHITOSANASE_46_80"/>
    <property type="match status" value="1"/>
</dbReference>
<dbReference type="EMBL" id="CAJPVJ010008183">
    <property type="protein sequence ID" value="CAG2171758.1"/>
    <property type="molecule type" value="Genomic_DNA"/>
</dbReference>
<dbReference type="CDD" id="cd00978">
    <property type="entry name" value="chitosanase_GH46"/>
    <property type="match status" value="1"/>
</dbReference>
<dbReference type="EMBL" id="OC923008">
    <property type="protein sequence ID" value="CAD7654571.1"/>
    <property type="molecule type" value="Genomic_DNA"/>
</dbReference>
<dbReference type="InterPro" id="IPR023346">
    <property type="entry name" value="Lysozyme-like_dom_sf"/>
</dbReference>
<dbReference type="Gene3D" id="1.20.141.10">
    <property type="entry name" value="Chitosanase, subunit A, domain 1"/>
    <property type="match status" value="1"/>
</dbReference>
<protein>
    <recommendedName>
        <fullName evidence="4">Chitosanase</fullName>
    </recommendedName>
</protein>
<feature type="signal peptide" evidence="1">
    <location>
        <begin position="1"/>
        <end position="18"/>
    </location>
</feature>
<sequence length="278" mass="31864">MKLSIIFATVCLLMTTWAQMTPQQRKRGREGLYVTWAQMTPQQRKRCEQFISIFENDSIDIQYSYVEDIGDGRGYTCGKFGFTTATGDALVVVQTFTKQNPFNSLKKYLPELERLAREVSNDTSHLDGFPQAWKASCADRLFIEVQDEVSAEIPAMKLADSVNLKTALGRCALYDCIIEHGGGDDGDSMPSILDRTVSQRKGGVKKSEDEQYWIRAFLDMRLEDFDNPRDELNKRHQKGWHDDSVQRVYAMITQLNEYNLDFDGPMHVKTKDFDKTIP</sequence>
<name>A0A7R9QQE4_9ACAR</name>
<proteinExistence type="predicted"/>
<evidence type="ECO:0000313" key="3">
    <source>
        <dbReference type="Proteomes" id="UP000728032"/>
    </source>
</evidence>
<keyword evidence="1" id="KW-0732">Signal</keyword>
<dbReference type="Proteomes" id="UP000728032">
    <property type="component" value="Unassembled WGS sequence"/>
</dbReference>
<dbReference type="InterPro" id="IPR000400">
    <property type="entry name" value="Glyco_hydro_46"/>
</dbReference>
<dbReference type="Gene3D" id="3.30.386.10">
    <property type="entry name" value="Chitosanase, subunit A, domain 2"/>
    <property type="match status" value="1"/>
</dbReference>
<reference evidence="2" key="1">
    <citation type="submission" date="2020-11" db="EMBL/GenBank/DDBJ databases">
        <authorList>
            <person name="Tran Van P."/>
        </authorList>
    </citation>
    <scope>NUCLEOTIDE SEQUENCE</scope>
</reference>
<dbReference type="Pfam" id="PF01374">
    <property type="entry name" value="Glyco_hydro_46"/>
    <property type="match status" value="1"/>
</dbReference>
<gene>
    <name evidence="2" type="ORF">ONB1V03_LOCUS11218</name>
</gene>
<feature type="chain" id="PRO_5036211882" description="Chitosanase" evidence="1">
    <location>
        <begin position="19"/>
        <end position="278"/>
    </location>
</feature>